<organism evidence="2 3">
    <name type="scientific">Pedobacter frigiditerrae</name>
    <dbReference type="NCBI Taxonomy" id="2530452"/>
    <lineage>
        <taxon>Bacteria</taxon>
        <taxon>Pseudomonadati</taxon>
        <taxon>Bacteroidota</taxon>
        <taxon>Sphingobacteriia</taxon>
        <taxon>Sphingobacteriales</taxon>
        <taxon>Sphingobacteriaceae</taxon>
        <taxon>Pedobacter</taxon>
    </lineage>
</organism>
<comment type="caution">
    <text evidence="2">The sequence shown here is derived from an EMBL/GenBank/DDBJ whole genome shotgun (WGS) entry which is preliminary data.</text>
</comment>
<name>A0A4R0MM56_9SPHI</name>
<reference evidence="2 3" key="1">
    <citation type="submission" date="2019-02" db="EMBL/GenBank/DDBJ databases">
        <title>Pedobacter sp. RP-1-13 sp. nov., isolated from Arctic soil.</title>
        <authorList>
            <person name="Dahal R.H."/>
        </authorList>
    </citation>
    <scope>NUCLEOTIDE SEQUENCE [LARGE SCALE GENOMIC DNA]</scope>
    <source>
        <strain evidence="2 3">RP-1-13</strain>
    </source>
</reference>
<dbReference type="InterPro" id="IPR041304">
    <property type="entry name" value="AbiTii"/>
</dbReference>
<protein>
    <recommendedName>
        <fullName evidence="1">AbiTii domain-containing protein</fullName>
    </recommendedName>
</protein>
<accession>A0A4R0MM56</accession>
<dbReference type="EMBL" id="SJSK01000007">
    <property type="protein sequence ID" value="TCC87242.1"/>
    <property type="molecule type" value="Genomic_DNA"/>
</dbReference>
<evidence type="ECO:0000259" key="1">
    <source>
        <dbReference type="Pfam" id="PF18864"/>
    </source>
</evidence>
<proteinExistence type="predicted"/>
<dbReference type="Pfam" id="PF18864">
    <property type="entry name" value="AbiTii"/>
    <property type="match status" value="1"/>
</dbReference>
<dbReference type="AlphaFoldDB" id="A0A4R0MM56"/>
<dbReference type="Proteomes" id="UP000292884">
    <property type="component" value="Unassembled WGS sequence"/>
</dbReference>
<evidence type="ECO:0000313" key="3">
    <source>
        <dbReference type="Proteomes" id="UP000292884"/>
    </source>
</evidence>
<sequence length="302" mass="33493">MKLISDIINDLVDDQLPITVALNKTKILATRIGNRNLLNWVNYELKGYPNRESLPEYRITNGTIIGDFVNGRHQVTNYPIPLPEFGDGMDDQLREFRFLESAATLELFSKNENPSLVFRFPEQLKNSLEDILRNTNGPYFQLLNIGVTIPIHIAAQALSATKDKLLEFMLGIEKEFGVETEISELKSNNAKINYIMNNTITNNGDGNVVNAGANSSISAIINITKGNKEQLVQTLKDSGVENDDVAELLTIIDSEQPVNNGFGIKVNEWMKKMLSKSLDGTWQVGIGAAGTLLAEALKAYYG</sequence>
<feature type="domain" description="AbiTii" evidence="1">
    <location>
        <begin position="2"/>
        <end position="197"/>
    </location>
</feature>
<dbReference type="RefSeq" id="WP_131555328.1">
    <property type="nucleotide sequence ID" value="NZ_SJSK01000007.1"/>
</dbReference>
<gene>
    <name evidence="2" type="ORF">EZ428_21285</name>
</gene>
<evidence type="ECO:0000313" key="2">
    <source>
        <dbReference type="EMBL" id="TCC87242.1"/>
    </source>
</evidence>
<keyword evidence="3" id="KW-1185">Reference proteome</keyword>
<dbReference type="OrthoDB" id="766804at2"/>